<dbReference type="SUPFAM" id="SSF52467">
    <property type="entry name" value="DHS-like NAD/FAD-binding domain"/>
    <property type="match status" value="1"/>
</dbReference>
<keyword evidence="4" id="KW-0479">Metal-binding</keyword>
<evidence type="ECO:0000259" key="5">
    <source>
        <dbReference type="PROSITE" id="PS50305"/>
    </source>
</evidence>
<evidence type="ECO:0000256" key="2">
    <source>
        <dbReference type="ARBA" id="ARBA00022679"/>
    </source>
</evidence>
<dbReference type="InterPro" id="IPR026591">
    <property type="entry name" value="Sirtuin_cat_small_dom_sf"/>
</dbReference>
<sequence>MDELQQLIDQAQQVTFLTGAGVSTASGIPDYRSKTGLYAGRQRPEELLSHDYFVAHPDKFWQFVKQSLYFPEAQPNIIHQKMAQIAATKGQVITQNIDGLDHKAGNQQVIEFHGNLYQTYCTQCQKDVPWQEYLADYRHPDCGGFLRPRIVLYGEGINEQVVQKSVRAIQQADVIIVVGTSFQVYPFAGLLQYRQPQAKLVAVNKTPLDVGQHGLMLTGDAAHIFAQLH</sequence>
<name>A0ABY4P9J8_9LACO</name>
<keyword evidence="2 6" id="KW-0808">Transferase</keyword>
<feature type="active site" description="Proton acceptor" evidence="4">
    <location>
        <position position="113"/>
    </location>
</feature>
<dbReference type="PANTHER" id="PTHR11085:SF4">
    <property type="entry name" value="NAD-DEPENDENT PROTEIN DEACYLASE"/>
    <property type="match status" value="1"/>
</dbReference>
<feature type="binding site" evidence="4">
    <location>
        <position position="142"/>
    </location>
    <ligand>
        <name>Zn(2+)</name>
        <dbReference type="ChEBI" id="CHEBI:29105"/>
    </ligand>
</feature>
<evidence type="ECO:0000313" key="6">
    <source>
        <dbReference type="EMBL" id="UQS82301.1"/>
    </source>
</evidence>
<dbReference type="InterPro" id="IPR050134">
    <property type="entry name" value="NAD-dep_sirtuin_deacylases"/>
</dbReference>
<dbReference type="InterPro" id="IPR003000">
    <property type="entry name" value="Sirtuin"/>
</dbReference>
<dbReference type="Gene3D" id="3.40.50.1220">
    <property type="entry name" value="TPP-binding domain"/>
    <property type="match status" value="1"/>
</dbReference>
<keyword evidence="4" id="KW-0862">Zinc</keyword>
<protein>
    <recommendedName>
        <fullName evidence="1">protein acetyllysine N-acetyltransferase</fullName>
        <ecNumber evidence="1">2.3.1.286</ecNumber>
    </recommendedName>
</protein>
<gene>
    <name evidence="6" type="ORF">MOO45_00995</name>
</gene>
<dbReference type="InterPro" id="IPR026590">
    <property type="entry name" value="Ssirtuin_cat_dom"/>
</dbReference>
<dbReference type="EMBL" id="CP093366">
    <property type="protein sequence ID" value="UQS82301.1"/>
    <property type="molecule type" value="Genomic_DNA"/>
</dbReference>
<evidence type="ECO:0000256" key="4">
    <source>
        <dbReference type="PROSITE-ProRule" id="PRU00236"/>
    </source>
</evidence>
<dbReference type="NCBIfam" id="NF001752">
    <property type="entry name" value="PRK00481.1-1"/>
    <property type="match status" value="1"/>
</dbReference>
<reference evidence="6" key="1">
    <citation type="journal article" date="2022" name="Int. J. Syst. Evol. Microbiol.">
        <title>Apilactobacillus apisilvae sp. nov., Nicolia spurrieriana gen. nov. sp. nov., Bombilactobacillus folatiphilus sp. nov. and Bombilactobacillus thymidiniphilus sp. nov., four new lactic acid bacterial isolates from stingless bees Tetragonula carbonaria and Austroplebeia australis.</title>
        <authorList>
            <person name="Oliphant S.A."/>
            <person name="Watson-Haigh N.S."/>
            <person name="Sumby K.M."/>
            <person name="Gardner J."/>
            <person name="Groom S."/>
            <person name="Jiranek V."/>
        </authorList>
    </citation>
    <scope>NUCLEOTIDE SEQUENCE</scope>
    <source>
        <strain evidence="6">SG4_D2</strain>
    </source>
</reference>
<feature type="binding site" evidence="4">
    <location>
        <position position="139"/>
    </location>
    <ligand>
        <name>Zn(2+)</name>
        <dbReference type="ChEBI" id="CHEBI:29105"/>
    </ligand>
</feature>
<dbReference type="Pfam" id="PF02146">
    <property type="entry name" value="SIR2"/>
    <property type="match status" value="1"/>
</dbReference>
<dbReference type="PANTHER" id="PTHR11085">
    <property type="entry name" value="NAD-DEPENDENT PROTEIN DEACYLASE SIRTUIN-5, MITOCHONDRIAL-RELATED"/>
    <property type="match status" value="1"/>
</dbReference>
<keyword evidence="7" id="KW-1185">Reference proteome</keyword>
<feature type="binding site" evidence="4">
    <location>
        <position position="121"/>
    </location>
    <ligand>
        <name>Zn(2+)</name>
        <dbReference type="ChEBI" id="CHEBI:29105"/>
    </ligand>
</feature>
<accession>A0ABY4P9J8</accession>
<dbReference type="Gene3D" id="3.30.1600.10">
    <property type="entry name" value="SIR2/SIRT2 'Small Domain"/>
    <property type="match status" value="1"/>
</dbReference>
<dbReference type="Proteomes" id="UP000831495">
    <property type="component" value="Chromosome"/>
</dbReference>
<keyword evidence="3" id="KW-0520">NAD</keyword>
<evidence type="ECO:0000256" key="1">
    <source>
        <dbReference type="ARBA" id="ARBA00012928"/>
    </source>
</evidence>
<feature type="domain" description="Deacetylase sirtuin-type" evidence="5">
    <location>
        <begin position="1"/>
        <end position="229"/>
    </location>
</feature>
<evidence type="ECO:0000313" key="7">
    <source>
        <dbReference type="Proteomes" id="UP000831495"/>
    </source>
</evidence>
<keyword evidence="6" id="KW-0012">Acyltransferase</keyword>
<dbReference type="EC" id="2.3.1.286" evidence="1"/>
<feature type="binding site" evidence="4">
    <location>
        <position position="124"/>
    </location>
    <ligand>
        <name>Zn(2+)</name>
        <dbReference type="ChEBI" id="CHEBI:29105"/>
    </ligand>
</feature>
<dbReference type="GO" id="GO:0034979">
    <property type="term" value="F:NAD-dependent protein lysine deacetylase activity"/>
    <property type="evidence" value="ECO:0007669"/>
    <property type="project" value="UniProtKB-EC"/>
</dbReference>
<dbReference type="RefSeq" id="WP_249514570.1">
    <property type="nucleotide sequence ID" value="NZ_CP093366.1"/>
</dbReference>
<organism evidence="6 7">
    <name type="scientific">Bombilactobacillus folatiphilus</name>
    <dbReference type="NCBI Taxonomy" id="2923362"/>
    <lineage>
        <taxon>Bacteria</taxon>
        <taxon>Bacillati</taxon>
        <taxon>Bacillota</taxon>
        <taxon>Bacilli</taxon>
        <taxon>Lactobacillales</taxon>
        <taxon>Lactobacillaceae</taxon>
        <taxon>Bombilactobacillus</taxon>
    </lineage>
</organism>
<dbReference type="PROSITE" id="PS50305">
    <property type="entry name" value="SIRTUIN"/>
    <property type="match status" value="1"/>
</dbReference>
<evidence type="ECO:0000256" key="3">
    <source>
        <dbReference type="ARBA" id="ARBA00023027"/>
    </source>
</evidence>
<dbReference type="InterPro" id="IPR029035">
    <property type="entry name" value="DHS-like_NAD/FAD-binding_dom"/>
</dbReference>
<proteinExistence type="predicted"/>